<sequence>MASTSPDEPTAIATTWLTDFTAAISSRDHNAVAATFLPFGWLRDVLTFVWDTRSLRGPEAIASYLAESDRLAAAQVSNILLSEDPSYRTKWAPGPAGPRSSVEAGFDYETVHARGRGYVRLAPGPDGAWKVLTLGMIIVDLKGHEEPERAKPEWDDESCGWEEREERCRADIEADPYVLIVGGGHIGLTIAARFHQMDIPALVIERNARIGESWRRRYKSLRLHTTRGHHQLLYQPFPTNWPIFSPASMIADWLESYATQQRIVHWLSTSIDGQPTYDFASKRWDVTVRRNGQLVRLRPAHIVIATGTHGAPYTPPLEDRDSFPGQVLHASAYVDARLFVGKSVAVIGAANTGSDVAEDLARGGATRVTLVQRGPACVVSRASIRTVLDATWPEDEPVGASDLKFAALPLGFIREMNINSQEQAWAAEKVLHDKLRRGGMELWLGPDGAGQFIMANMRGGGFWMDKGAGDLIGSGGIQIKRGEPNSFSKEGLVFKDGSKLEADVIIFATGYRKMRENLKGIFGSDTIEQAGECLGMDEEGELKGHYRPSGHPGFWWAPGEFSMVRPMSKQLAILIKAIQVGVLQL</sequence>
<dbReference type="EMBL" id="BPQB01000066">
    <property type="protein sequence ID" value="GJE97012.1"/>
    <property type="molecule type" value="Genomic_DNA"/>
</dbReference>
<evidence type="ECO:0000313" key="4">
    <source>
        <dbReference type="EMBL" id="GJE97012.1"/>
    </source>
</evidence>
<dbReference type="Gene3D" id="3.50.50.60">
    <property type="entry name" value="FAD/NAD(P)-binding domain"/>
    <property type="match status" value="2"/>
</dbReference>
<dbReference type="InterPro" id="IPR036188">
    <property type="entry name" value="FAD/NAD-bd_sf"/>
</dbReference>
<keyword evidence="1" id="KW-0285">Flavoprotein</keyword>
<dbReference type="GO" id="GO:0004499">
    <property type="term" value="F:N,N-dimethylaniline monooxygenase activity"/>
    <property type="evidence" value="ECO:0007669"/>
    <property type="project" value="InterPro"/>
</dbReference>
<dbReference type="PANTHER" id="PTHR43539">
    <property type="entry name" value="FLAVIN-BINDING MONOOXYGENASE-LIKE PROTEIN (AFU_ORTHOLOGUE AFUA_4G09220)"/>
    <property type="match status" value="1"/>
</dbReference>
<name>A0A9P3GK61_9APHY</name>
<dbReference type="OrthoDB" id="74360at2759"/>
<dbReference type="GO" id="GO:0050660">
    <property type="term" value="F:flavin adenine dinucleotide binding"/>
    <property type="evidence" value="ECO:0007669"/>
    <property type="project" value="InterPro"/>
</dbReference>
<dbReference type="Proteomes" id="UP000703269">
    <property type="component" value="Unassembled WGS sequence"/>
</dbReference>
<dbReference type="SUPFAM" id="SSF51905">
    <property type="entry name" value="FAD/NAD(P)-binding domain"/>
    <property type="match status" value="2"/>
</dbReference>
<keyword evidence="2" id="KW-0274">FAD</keyword>
<dbReference type="InterPro" id="IPR050982">
    <property type="entry name" value="Auxin_biosynth/cation_transpt"/>
</dbReference>
<reference evidence="4 5" key="1">
    <citation type="submission" date="2021-08" db="EMBL/GenBank/DDBJ databases">
        <title>Draft Genome Sequence of Phanerochaete sordida strain YK-624.</title>
        <authorList>
            <person name="Mori T."/>
            <person name="Dohra H."/>
            <person name="Suzuki T."/>
            <person name="Kawagishi H."/>
            <person name="Hirai H."/>
        </authorList>
    </citation>
    <scope>NUCLEOTIDE SEQUENCE [LARGE SCALE GENOMIC DNA]</scope>
    <source>
        <strain evidence="4 5">YK-624</strain>
    </source>
</reference>
<dbReference type="PANTHER" id="PTHR43539:SF68">
    <property type="entry name" value="FLAVIN-BINDING MONOOXYGENASE-LIKE PROTEIN (AFU_ORTHOLOGUE AFUA_4G09220)"/>
    <property type="match status" value="1"/>
</dbReference>
<keyword evidence="3" id="KW-0560">Oxidoreductase</keyword>
<protein>
    <submittedName>
        <fullName evidence="4">NAD(P)/FAD-dependent oxidoreductase</fullName>
    </submittedName>
</protein>
<proteinExistence type="predicted"/>
<evidence type="ECO:0000256" key="1">
    <source>
        <dbReference type="ARBA" id="ARBA00022630"/>
    </source>
</evidence>
<accession>A0A9P3GK61</accession>
<evidence type="ECO:0000256" key="2">
    <source>
        <dbReference type="ARBA" id="ARBA00022827"/>
    </source>
</evidence>
<dbReference type="AlphaFoldDB" id="A0A9P3GK61"/>
<dbReference type="GO" id="GO:0050661">
    <property type="term" value="F:NADP binding"/>
    <property type="evidence" value="ECO:0007669"/>
    <property type="project" value="InterPro"/>
</dbReference>
<dbReference type="InterPro" id="IPR020946">
    <property type="entry name" value="Flavin_mOase-like"/>
</dbReference>
<comment type="caution">
    <text evidence="4">The sequence shown here is derived from an EMBL/GenBank/DDBJ whole genome shotgun (WGS) entry which is preliminary data.</text>
</comment>
<evidence type="ECO:0000313" key="5">
    <source>
        <dbReference type="Proteomes" id="UP000703269"/>
    </source>
</evidence>
<keyword evidence="5" id="KW-1185">Reference proteome</keyword>
<evidence type="ECO:0000256" key="3">
    <source>
        <dbReference type="ARBA" id="ARBA00023002"/>
    </source>
</evidence>
<gene>
    <name evidence="4" type="ORF">PsYK624_132220</name>
</gene>
<organism evidence="4 5">
    <name type="scientific">Phanerochaete sordida</name>
    <dbReference type="NCBI Taxonomy" id="48140"/>
    <lineage>
        <taxon>Eukaryota</taxon>
        <taxon>Fungi</taxon>
        <taxon>Dikarya</taxon>
        <taxon>Basidiomycota</taxon>
        <taxon>Agaricomycotina</taxon>
        <taxon>Agaricomycetes</taxon>
        <taxon>Polyporales</taxon>
        <taxon>Phanerochaetaceae</taxon>
        <taxon>Phanerochaete</taxon>
    </lineage>
</organism>
<dbReference type="Pfam" id="PF00743">
    <property type="entry name" value="FMO-like"/>
    <property type="match status" value="1"/>
</dbReference>